<sequence>MEAGFTNLEENYKDVTQVNESELNRREVKMVTTALTLKLGQQINTLTTVLRMKPLCFGLLFHQPAF</sequence>
<reference evidence="1" key="2">
    <citation type="journal article" date="2015" name="Fish Shellfish Immunol.">
        <title>Early steps in the European eel (Anguilla anguilla)-Vibrio vulnificus interaction in the gills: Role of the RtxA13 toxin.</title>
        <authorList>
            <person name="Callol A."/>
            <person name="Pajuelo D."/>
            <person name="Ebbesson L."/>
            <person name="Teles M."/>
            <person name="MacKenzie S."/>
            <person name="Amaro C."/>
        </authorList>
    </citation>
    <scope>NUCLEOTIDE SEQUENCE</scope>
</reference>
<protein>
    <submittedName>
        <fullName evidence="1">Uncharacterized protein</fullName>
    </submittedName>
</protein>
<dbReference type="AlphaFoldDB" id="A0A0E9VTG6"/>
<accession>A0A0E9VTG6</accession>
<organism evidence="1">
    <name type="scientific">Anguilla anguilla</name>
    <name type="common">European freshwater eel</name>
    <name type="synonym">Muraena anguilla</name>
    <dbReference type="NCBI Taxonomy" id="7936"/>
    <lineage>
        <taxon>Eukaryota</taxon>
        <taxon>Metazoa</taxon>
        <taxon>Chordata</taxon>
        <taxon>Craniata</taxon>
        <taxon>Vertebrata</taxon>
        <taxon>Euteleostomi</taxon>
        <taxon>Actinopterygii</taxon>
        <taxon>Neopterygii</taxon>
        <taxon>Teleostei</taxon>
        <taxon>Anguilliformes</taxon>
        <taxon>Anguillidae</taxon>
        <taxon>Anguilla</taxon>
    </lineage>
</organism>
<proteinExistence type="predicted"/>
<name>A0A0E9VTG6_ANGAN</name>
<evidence type="ECO:0000313" key="1">
    <source>
        <dbReference type="EMBL" id="JAH81331.1"/>
    </source>
</evidence>
<reference evidence="1" key="1">
    <citation type="submission" date="2014-11" db="EMBL/GenBank/DDBJ databases">
        <authorList>
            <person name="Amaro Gonzalez C."/>
        </authorList>
    </citation>
    <scope>NUCLEOTIDE SEQUENCE</scope>
</reference>
<dbReference type="EMBL" id="GBXM01027246">
    <property type="protein sequence ID" value="JAH81331.1"/>
    <property type="molecule type" value="Transcribed_RNA"/>
</dbReference>